<reference evidence="9 10" key="1">
    <citation type="submission" date="2020-08" db="EMBL/GenBank/DDBJ databases">
        <authorList>
            <person name="Criscuolo A."/>
        </authorList>
    </citation>
    <scope>NUCLEOTIDE SEQUENCE [LARGE SCALE GENOMIC DNA]</scope>
    <source>
        <strain evidence="9">CIP111764</strain>
    </source>
</reference>
<feature type="domain" description="Carrier" evidence="8">
    <location>
        <begin position="4228"/>
        <end position="4303"/>
    </location>
</feature>
<dbReference type="CDD" id="cd19543">
    <property type="entry name" value="DCL_NRPS"/>
    <property type="match status" value="1"/>
</dbReference>
<feature type="domain" description="Carrier" evidence="8">
    <location>
        <begin position="1622"/>
        <end position="1697"/>
    </location>
</feature>
<dbReference type="Gene3D" id="1.10.1200.10">
    <property type="entry name" value="ACP-like"/>
    <property type="match status" value="3"/>
</dbReference>
<dbReference type="RefSeq" id="WP_187671778.1">
    <property type="nucleotide sequence ID" value="NZ_CAJFCI010000054.1"/>
</dbReference>
<dbReference type="Pfam" id="PF13193">
    <property type="entry name" value="AMP-binding_C"/>
    <property type="match status" value="3"/>
</dbReference>
<feature type="domain" description="Carrier" evidence="8">
    <location>
        <begin position="577"/>
        <end position="652"/>
    </location>
</feature>
<evidence type="ECO:0000256" key="3">
    <source>
        <dbReference type="ARBA" id="ARBA00022450"/>
    </source>
</evidence>
<keyword evidence="7" id="KW-0443">Lipid metabolism</keyword>
<proteinExistence type="inferred from homology"/>
<comment type="caution">
    <text evidence="9">The sequence shown here is derived from an EMBL/GenBank/DDBJ whole genome shotgun (WGS) entry which is preliminary data.</text>
</comment>
<dbReference type="SUPFAM" id="SSF56801">
    <property type="entry name" value="Acetyl-CoA synthetase-like"/>
    <property type="match status" value="4"/>
</dbReference>
<evidence type="ECO:0000256" key="5">
    <source>
        <dbReference type="ARBA" id="ARBA00022598"/>
    </source>
</evidence>
<dbReference type="FunFam" id="3.30.559.30:FF:000001">
    <property type="entry name" value="Non-ribosomal peptide synthetase"/>
    <property type="match status" value="1"/>
</dbReference>
<dbReference type="PROSITE" id="PS00455">
    <property type="entry name" value="AMP_BINDING"/>
    <property type="match status" value="3"/>
</dbReference>
<dbReference type="InterPro" id="IPR006162">
    <property type="entry name" value="Ppantetheine_attach_site"/>
</dbReference>
<dbReference type="Gene3D" id="3.40.50.12780">
    <property type="entry name" value="N-terminal domain of ligase-like"/>
    <property type="match status" value="1"/>
</dbReference>
<evidence type="ECO:0000256" key="1">
    <source>
        <dbReference type="ARBA" id="ARBA00001957"/>
    </source>
</evidence>
<dbReference type="FunFam" id="2.30.38.10:FF:000001">
    <property type="entry name" value="Non-ribosomal peptide synthetase PvdI"/>
    <property type="match status" value="1"/>
</dbReference>
<dbReference type="SUPFAM" id="SSF47336">
    <property type="entry name" value="ACP-like"/>
    <property type="match status" value="4"/>
</dbReference>
<dbReference type="PROSITE" id="PS00012">
    <property type="entry name" value="PHOSPHOPANTETHEINE"/>
    <property type="match status" value="4"/>
</dbReference>
<accession>A0A7U7ENU0</accession>
<dbReference type="InterPro" id="IPR023213">
    <property type="entry name" value="CAT-like_dom_sf"/>
</dbReference>
<dbReference type="FunFam" id="3.40.50.12780:FF:000012">
    <property type="entry name" value="Non-ribosomal peptide synthetase"/>
    <property type="match status" value="2"/>
</dbReference>
<evidence type="ECO:0000313" key="10">
    <source>
        <dbReference type="Proteomes" id="UP000583387"/>
    </source>
</evidence>
<dbReference type="EMBL" id="CAJFCI010000054">
    <property type="protein sequence ID" value="CAD5108464.1"/>
    <property type="molecule type" value="Genomic_DNA"/>
</dbReference>
<dbReference type="NCBIfam" id="TIGR01720">
    <property type="entry name" value="NRPS-para261"/>
    <property type="match status" value="1"/>
</dbReference>
<dbReference type="FunFam" id="1.10.1200.10:FF:000005">
    <property type="entry name" value="Nonribosomal peptide synthetase 1"/>
    <property type="match status" value="3"/>
</dbReference>
<dbReference type="InterPro" id="IPR001242">
    <property type="entry name" value="Condensation_dom"/>
</dbReference>
<dbReference type="CDD" id="cd19534">
    <property type="entry name" value="E_NRPS"/>
    <property type="match status" value="1"/>
</dbReference>
<dbReference type="PANTHER" id="PTHR45398:SF1">
    <property type="entry name" value="ENZYME, PUTATIVE (JCVI)-RELATED"/>
    <property type="match status" value="1"/>
</dbReference>
<dbReference type="CDD" id="cd05930">
    <property type="entry name" value="A_NRPS"/>
    <property type="match status" value="2"/>
</dbReference>
<evidence type="ECO:0000256" key="4">
    <source>
        <dbReference type="ARBA" id="ARBA00022553"/>
    </source>
</evidence>
<dbReference type="SUPFAM" id="SSF52777">
    <property type="entry name" value="CoA-dependent acyltransferases"/>
    <property type="match status" value="8"/>
</dbReference>
<protein>
    <submittedName>
        <fullName evidence="9">Linear gramicidin synthase subunit B</fullName>
    </submittedName>
</protein>
<dbReference type="PROSITE" id="PS50075">
    <property type="entry name" value="CARRIER"/>
    <property type="match status" value="4"/>
</dbReference>
<dbReference type="CDD" id="cd05931">
    <property type="entry name" value="FAAL"/>
    <property type="match status" value="1"/>
</dbReference>
<evidence type="ECO:0000256" key="2">
    <source>
        <dbReference type="ARBA" id="ARBA00006432"/>
    </source>
</evidence>
<dbReference type="GO" id="GO:0016874">
    <property type="term" value="F:ligase activity"/>
    <property type="evidence" value="ECO:0007669"/>
    <property type="project" value="UniProtKB-KW"/>
</dbReference>
<dbReference type="CDD" id="cd19531">
    <property type="entry name" value="LCL_NRPS-like"/>
    <property type="match status" value="2"/>
</dbReference>
<dbReference type="InterPro" id="IPR020806">
    <property type="entry name" value="PKS_PP-bd"/>
</dbReference>
<dbReference type="NCBIfam" id="TIGR01733">
    <property type="entry name" value="AA-adenyl-dom"/>
    <property type="match status" value="3"/>
</dbReference>
<dbReference type="Gene3D" id="3.40.50.980">
    <property type="match status" value="6"/>
</dbReference>
<dbReference type="Gene3D" id="3.30.300.30">
    <property type="match status" value="4"/>
</dbReference>
<dbReference type="GO" id="GO:0006631">
    <property type="term" value="P:fatty acid metabolic process"/>
    <property type="evidence" value="ECO:0007669"/>
    <property type="project" value="UniProtKB-KW"/>
</dbReference>
<dbReference type="Proteomes" id="UP000583387">
    <property type="component" value="Unassembled WGS sequence"/>
</dbReference>
<dbReference type="NCBIfam" id="NF003417">
    <property type="entry name" value="PRK04813.1"/>
    <property type="match status" value="4"/>
</dbReference>
<dbReference type="CDD" id="cd17649">
    <property type="entry name" value="A_NRPS_PvdJ-like"/>
    <property type="match status" value="1"/>
</dbReference>
<dbReference type="Gene3D" id="3.30.559.30">
    <property type="entry name" value="Nonribosomal peptide synthetase, condensation domain"/>
    <property type="match status" value="4"/>
</dbReference>
<dbReference type="Gene3D" id="2.30.38.10">
    <property type="entry name" value="Luciferase, Domain 3"/>
    <property type="match status" value="3"/>
</dbReference>
<dbReference type="InterPro" id="IPR040097">
    <property type="entry name" value="FAAL/FAAC"/>
</dbReference>
<dbReference type="InterPro" id="IPR020845">
    <property type="entry name" value="AMP-binding_CS"/>
</dbReference>
<dbReference type="GO" id="GO:0044550">
    <property type="term" value="P:secondary metabolite biosynthetic process"/>
    <property type="evidence" value="ECO:0007669"/>
    <property type="project" value="UniProtKB-ARBA"/>
</dbReference>
<dbReference type="FunFam" id="3.40.50.12780:FF:000013">
    <property type="entry name" value="Long-chain-fatty-acid--AMP ligase FadD32"/>
    <property type="match status" value="1"/>
</dbReference>
<dbReference type="GO" id="GO:0071766">
    <property type="term" value="P:Actinobacterium-type cell wall biogenesis"/>
    <property type="evidence" value="ECO:0007669"/>
    <property type="project" value="UniProtKB-ARBA"/>
</dbReference>
<dbReference type="InterPro" id="IPR045851">
    <property type="entry name" value="AMP-bd_C_sf"/>
</dbReference>
<dbReference type="GO" id="GO:0031177">
    <property type="term" value="F:phosphopantetheine binding"/>
    <property type="evidence" value="ECO:0007669"/>
    <property type="project" value="InterPro"/>
</dbReference>
<dbReference type="FunFam" id="3.30.559.10:FF:000012">
    <property type="entry name" value="Non-ribosomal peptide synthetase"/>
    <property type="match status" value="3"/>
</dbReference>
<dbReference type="Pfam" id="PF00501">
    <property type="entry name" value="AMP-binding"/>
    <property type="match status" value="4"/>
</dbReference>
<dbReference type="SMART" id="SM00823">
    <property type="entry name" value="PKS_PP"/>
    <property type="match status" value="4"/>
</dbReference>
<keyword evidence="6" id="KW-0276">Fatty acid metabolism</keyword>
<organism evidence="9 10">
    <name type="scientific">Zestomonas carbonaria</name>
    <dbReference type="NCBI Taxonomy" id="2762745"/>
    <lineage>
        <taxon>Bacteria</taxon>
        <taxon>Pseudomonadati</taxon>
        <taxon>Pseudomonadota</taxon>
        <taxon>Gammaproteobacteria</taxon>
        <taxon>Pseudomonadales</taxon>
        <taxon>Pseudomonadaceae</taxon>
        <taxon>Zestomonas</taxon>
    </lineage>
</organism>
<dbReference type="Gene3D" id="3.30.559.10">
    <property type="entry name" value="Chloramphenicol acetyltransferase-like domain"/>
    <property type="match status" value="4"/>
</dbReference>
<dbReference type="PANTHER" id="PTHR45398">
    <property type="match status" value="1"/>
</dbReference>
<dbReference type="Pfam" id="PF00668">
    <property type="entry name" value="Condensation"/>
    <property type="match status" value="4"/>
</dbReference>
<feature type="domain" description="Carrier" evidence="8">
    <location>
        <begin position="2690"/>
        <end position="2764"/>
    </location>
</feature>
<dbReference type="FunFam" id="3.30.300.30:FF:000010">
    <property type="entry name" value="Enterobactin synthetase component F"/>
    <property type="match status" value="3"/>
</dbReference>
<dbReference type="InterPro" id="IPR025110">
    <property type="entry name" value="AMP-bd_C"/>
</dbReference>
<dbReference type="InterPro" id="IPR036736">
    <property type="entry name" value="ACP-like_sf"/>
</dbReference>
<dbReference type="Pfam" id="PF00550">
    <property type="entry name" value="PP-binding"/>
    <property type="match status" value="4"/>
</dbReference>
<dbReference type="InterPro" id="IPR000873">
    <property type="entry name" value="AMP-dep_synth/lig_dom"/>
</dbReference>
<keyword evidence="10" id="KW-1185">Reference proteome</keyword>
<evidence type="ECO:0000256" key="7">
    <source>
        <dbReference type="ARBA" id="ARBA00023098"/>
    </source>
</evidence>
<dbReference type="FunFam" id="3.40.50.980:FF:000001">
    <property type="entry name" value="Non-ribosomal peptide synthetase"/>
    <property type="match status" value="3"/>
</dbReference>
<dbReference type="Gene3D" id="3.40.50.1820">
    <property type="entry name" value="alpha/beta hydrolase"/>
    <property type="match status" value="1"/>
</dbReference>
<comment type="cofactor">
    <cofactor evidence="1">
        <name>pantetheine 4'-phosphate</name>
        <dbReference type="ChEBI" id="CHEBI:47942"/>
    </cofactor>
</comment>
<dbReference type="FunFam" id="3.40.50.980:FF:000002">
    <property type="entry name" value="Enterobactin synthetase component F"/>
    <property type="match status" value="1"/>
</dbReference>
<evidence type="ECO:0000256" key="6">
    <source>
        <dbReference type="ARBA" id="ARBA00022832"/>
    </source>
</evidence>
<dbReference type="InterPro" id="IPR010071">
    <property type="entry name" value="AA_adenyl_dom"/>
</dbReference>
<keyword evidence="4" id="KW-0597">Phosphoprotein</keyword>
<dbReference type="InterPro" id="IPR010060">
    <property type="entry name" value="NRPS_synth"/>
</dbReference>
<name>A0A7U7ENU0_9GAMM</name>
<dbReference type="InterPro" id="IPR042099">
    <property type="entry name" value="ANL_N_sf"/>
</dbReference>
<sequence length="4325" mass="478610">MTDTFERPVSMAVALMNQAAARPDRLALRFLGSDGEKLLTYRQLDRRARVIAAALAARVEPGARAVLLFPSGPDYVAAFFACLYAGVIAVPAYPPETTQAQHLKRLVSIIADAEPELILTTGGLAVSLAGLGENFGGALPALLPVDELDPAPGDGWQAPEVPADAIAFLQYTSGSTAMPKGVQVSHANLEANEWLIRQGYGIGDGDVIVSWLPLYHDMGLIGGLLQAIYSGVPVVLMSPQYFLERPVRWLEAISRYHGTVSGGPDFAYRLCHERIAEGKLAGLDLSRWRVAFSGSEPIRQDSLAAFAARFAPCGFRPESYLSSYGLAEATLFVTGGRPGQGIPALRVDSAALAANRAEPGEGSILMSCGWEQPEHPLLIVDPQSGEALADGRVGEIWSSGPSIAQGYWRNPQATAKAFVERDGRTWLRTGDLGFRRDGELFVTGRLKDMLIVRGQNLYPQDIERTVEEQVKEVRSGRVAAFPVVHEGREALGVAAEIGRRTAKQVPLDELMLRIRQAVAIAHNEAPSVVALLAPGTLPKTSSGKLQRSACRSLLESGALETLALHSGGRAPASQAPAPVQAPAECIAGLWRECLKVERLTADSHFFALGGNSIQAIQMIAELRDVLGVDLELRSLYEAPTLQGFSEAVERLLARGGESVAAIPCVPRDRVLPQSAAQNRLWFLWQLEPHSVAYNIPGGLRLRGELDEQALQRSFATLVERHESLRTTFYAEDGVGFQRIGESGDWELLRDDLGALPETQREERARAIREEEAHFHFDLGNGPLLRVRLVSLDEQEHLLLVTLHHIVADGWSLGLLLDEFARIYAAHVQGQAHSLSALPIQYADYAAWQRDDAARHEAQLDYWRAELDGEREPLALPLDRPRSGKDSSAERLGLRLDKALGERLHALARARGTTLFVILLAAFQTLLHRYTGQADIRLGVPNANRQRREVQGLVGFFINTQVLRGRLDSRQAFVDVLEGARRTVEGAQANQDLPFERVVEALGGDPLFEVMFNHQQRDLDALRRLPGLLAEELPWNSREAKFDLQLHSEEDRQGRIRLAFDYASELFERSTVERLAAHFVRLLEQVGESPERAIGDLPLLDDGERRQLHDWGRQPDETAIALLPELLSAQARATPDAIALVSGETTLDYAALERRSNRLAHRLRELGVGPEVRVGLLAGRCPELMVALLAIVKAGGAYLSLDADYPRERLAWMVEDSGMGLLLGQQRLLDGLELPASLATLALEELDAEVYPDTPPSLALDADNLAYVIYTSGSTGRPKGVGVSHGALSERLHWMRREYAVDASDVLLQKAPLGFDVSVWECFLPLIAGSRLVLAADGEHRDPRRLAELVREHGVTCLHFVPPLLQLFIEEDQVGECHSLRHLFAGGEALSGELCRRVRERLPHVALHNRYGPTETAINVTHWRCGDEEGARVPIGRPLANVVCELRDAELELAPAGAVAELLLGGAGLARGYLGRPALTAERFVPDEDGARLYRSGDLARWRNDGALEFLGRIDEQVKVRGFRIELEEIRAHLLAQPAVRQAAVVLREGAGGSQLVAYLTCGGAEDDTSLAERLKRALSGSLPDYMVPAQFVRLDALPLTPSGKLDRKALPEPNWQVRLYVAPRDEREQHLAAIWQEVLGLPRIGLEDDFFELGGHSLLATRIVSRVRQAFDVDLPLRSLFEASRLGDFAEQVARRQAEGARDGWGAIARVDRGRRIPLSHSQQRMWFLWQLDPRSPAYNVGGMARLSGVLDVQRFEAALQALIQRHETLRTTFPSDDGKPWQRVAEQSDLRMQWLDFSALPAGERQARLQALADEQAHQPFDLERGPLLRVCLVKAGEREHYLVVTLHHIVTEGWAMDVFARELGLLYEALLDDRESPLEPLPVQYLDYSQWQRQWLDAGERQRQLDYWRTQLGDEHPLLELPADRPRPPVQSHRGGLYRFDLEPELAQRVRAYNAAHGLTMFMTATATLAALLYRYSGQGDLRIGAPVANRIRPESEGLIGAFLNTQVLRCRLDGQMSVAELLEQVRDTVIEGQAHQDLPFDELVEALQPPRSAAHHPLFQVMCNVQRWEFQQTRQLAGMTVEYLVNDARATKFDLYLEVTDLDQRLGCCLTYSTDLFDEPRIARMAGHWRNLLRAMLDEPSRRLGELPMLASASEPSSLAEAPGEYPLDACLHELFARQAAATPSAPALTFEGKTLTYGELDAQANRLAYVLRERGVGPEVRVGLALERSLEMVVGILAILKAGGAYVPLDPEYPLERLRYMIEDSGVALLLGHAGLFEALGELPDGVGRWCLEQDLVALDGYACGTPPRGSLPGHLAYLIYTSGSTGKPKGVAVSHGEIAMHCRAVIERFGMRADDCELHFYSINFDAATERLFAPLLCGARVVLRRQGQWDAEEICQLIREQGVSILGFTPSYGSQLAQWLSTRGERLPVRMCITGGEALTGEHLQRIRAAFVPECFFNAYGPTETVVMPLACLAPEHLEEGTAGVPIGSLVGARSGCILDADLAPLPQGAGGELYLGGAGLARGYHQRPALTAERFVPDPFGASGARLYRSGDRVRQRDDGLVEYLGRIDQQVKVRGFRIELGEIEARLREHPAVDDVAVLALDTPAGKQLAGYVATATAGLGEAARVELREALKAHLRAQLPDYMVPAHLLLLAELPLTPNGKLDRRALPAPDPEQDRQAYLAPRSELERQLAAIWSEVLNVAQVGLGDNFFELGGDSILSIQVVSRARQAGIHFTPRDLFQHQTVQALAGVAQRVDEAHREQGPQTGATPLTPIQHWFLEQDLAAAQHWNQALLLAPAGRLDALYLEQVLQRLLEHHDALRLAFRCVEGRWQAEYRAPGEGCEGLLWQKRVDDLDDCQALFAEAQRSLDLEHGPLLRAVLVEDAAGRQKLLLAIHHLAVDGVSWRVLLEDLQASYRQLAGGQPLALPARTSSLRDWAARLEAYAASEPLREELGWWQAHLGGQDGELPCDHADADDRYRDARSISLKLDAQHTRQLLQQAQTAYRTRVDDLLLTALARLLCRWSGRDSVLVQLEGHGRETLFDDLDLTRTVGWFTSAYPVRLQPAEELADAIKAIKEQLRGVPHKGLGHGVLRHLADAASREAMAALPQARITFNYLGQFDQSFGRDALFRPLDEPAGPAHDEGAPLPNWLGIDAQVYGGQLRIRWTYGAGRYEERTVQVLAEGFVEELERLIEHCLDEDAGGPTPSDFPLAHLGQDQLDALPVPAAMIEDIYPLTPMQEGLLLHTLLEPGTGIYYMQDRYRIDSELDLQRFSRAWQAVVARHEALRASFTWNAGETMLQIIHKPGAARIEYLDWSALPEEGHEERLRALHEREREAGFDLLREPPFHLRLIRLGEARYWFMMSNHHILIDAWCRGLLMGDFLEIYAALGEGREPRLPSAPRYRDYIAWLQRQDLDAAHRWWRDNLRGFERPTHIPSDRPLLREHTGGMRVGDRHAWLDAADGARLRELSQQHQLTVNTFAQAAWALVLHRYSGERDLAFGVTVAGRPVNLPEMQGTVGLFINSIPLRLSLPAPGERRAVRDWLRELLDRNLELREYEYLPLVDVQECSELPKGQPLFDSLFVYENAPVDSAVLDRAQGLKASSESGRTHTNFPLTVVCYPGDELGLHLSYDQRYFEAETVERLLGEFKRLLLALADGFHGDLGELPLLGEDEREFLLDGCNRSACDYPLEQGYARLFEARVTAHPERIAAGCQGERWSYAELNRRANRLGHALRAAGVGFDQPVALLAERGLELLGMMVGSFKAGAGYLPLDPSHPAQRLTRILDLSQAPVLVCGEAQRAQAVELLEELACQGRPRLLVWDEVQAADWPVENPGLYSGPDNLAYVIYTSGSTGLPKGVMVEQAGMLNNQLSKVPYLGLDEHDVIAQTASQSFDISVWQFLAAPLFGGRVEIVPNAIAHDPGALLARVREQGITVLESVPSLIQGMLAEDQGEPGALRWLLPTGEAMPPELARQWLRRYPDVGLVNAYGPAECSDDVAFFQVDMASTAGSYLPIGSPTDNNRLYLLDEALELVPVGAVGELCVAGTGVGRGYVGDPLRTAQAFLPNPFAATPGERLYRSGDLARRRADGVLEYVGRIDHQVKIRGFRIELGEIEARLHEQAEIREAAVAVQEGPNGKYLVGYLVPADDRLLDASPATAPLEQGELFERVKQRLRAELPDYMVPLHWLLLGSLPRSANGKLDRRALPALEIGQLLGQAYQAPRGELERTLADIWADVLKVERVGVHDNFFELGGHSLLATQIASRVQKTLQRNVPLRAMFECSTVGELASYIESLEDAALSEQKASRLDDLMSRLEAL</sequence>
<evidence type="ECO:0000313" key="9">
    <source>
        <dbReference type="EMBL" id="CAD5108464.1"/>
    </source>
</evidence>
<gene>
    <name evidence="9" type="primary">lgrB</name>
    <name evidence="9" type="ORF">PSEWESI4_02750</name>
</gene>
<dbReference type="InterPro" id="IPR029058">
    <property type="entry name" value="AB_hydrolase_fold"/>
</dbReference>
<comment type="similarity">
    <text evidence="2">Belongs to the ATP-dependent AMP-binding enzyme family.</text>
</comment>
<dbReference type="NCBIfam" id="NF004282">
    <property type="entry name" value="PRK05691.1"/>
    <property type="match status" value="1"/>
</dbReference>
<dbReference type="GO" id="GO:0008610">
    <property type="term" value="P:lipid biosynthetic process"/>
    <property type="evidence" value="ECO:0007669"/>
    <property type="project" value="InterPro"/>
</dbReference>
<evidence type="ECO:0000259" key="8">
    <source>
        <dbReference type="PROSITE" id="PS50075"/>
    </source>
</evidence>
<dbReference type="InterPro" id="IPR009081">
    <property type="entry name" value="PP-bd_ACP"/>
</dbReference>
<dbReference type="GO" id="GO:0043041">
    <property type="term" value="P:amino acid activation for nonribosomal peptide biosynthetic process"/>
    <property type="evidence" value="ECO:0007669"/>
    <property type="project" value="UniProtKB-ARBA"/>
</dbReference>
<keyword evidence="3" id="KW-0596">Phosphopantetheine</keyword>
<keyword evidence="5" id="KW-0436">Ligase</keyword>